<dbReference type="Gene3D" id="1.10.600.10">
    <property type="entry name" value="Farnesyl Diphosphate Synthase"/>
    <property type="match status" value="1"/>
</dbReference>
<dbReference type="Pfam" id="PF03995">
    <property type="entry name" value="Inhibitor_I36"/>
    <property type="match status" value="1"/>
</dbReference>
<keyword evidence="2" id="KW-1185">Reference proteome</keyword>
<gene>
    <name evidence="1" type="ORF">ACFY05_26120</name>
</gene>
<proteinExistence type="predicted"/>
<dbReference type="InterPro" id="IPR008949">
    <property type="entry name" value="Isoprenoid_synthase_dom_sf"/>
</dbReference>
<reference evidence="1 2" key="1">
    <citation type="submission" date="2024-10" db="EMBL/GenBank/DDBJ databases">
        <title>The Natural Products Discovery Center: Release of the First 8490 Sequenced Strains for Exploring Actinobacteria Biosynthetic Diversity.</title>
        <authorList>
            <person name="Kalkreuter E."/>
            <person name="Kautsar S.A."/>
            <person name="Yang D."/>
            <person name="Bader C.D."/>
            <person name="Teijaro C.N."/>
            <person name="Fluegel L."/>
            <person name="Davis C.M."/>
            <person name="Simpson J.R."/>
            <person name="Lauterbach L."/>
            <person name="Steele A.D."/>
            <person name="Gui C."/>
            <person name="Meng S."/>
            <person name="Li G."/>
            <person name="Viehrig K."/>
            <person name="Ye F."/>
            <person name="Su P."/>
            <person name="Kiefer A.F."/>
            <person name="Nichols A."/>
            <person name="Cepeda A.J."/>
            <person name="Yan W."/>
            <person name="Fan B."/>
            <person name="Jiang Y."/>
            <person name="Adhikari A."/>
            <person name="Zheng C.-J."/>
            <person name="Schuster L."/>
            <person name="Cowan T.M."/>
            <person name="Smanski M.J."/>
            <person name="Chevrette M.G."/>
            <person name="De Carvalho L.P.S."/>
            <person name="Shen B."/>
        </authorList>
    </citation>
    <scope>NUCLEOTIDE SEQUENCE [LARGE SCALE GENOMIC DNA]</scope>
    <source>
        <strain evidence="1 2">NPDC001281</strain>
    </source>
</reference>
<dbReference type="Proteomes" id="UP001602119">
    <property type="component" value="Unassembled WGS sequence"/>
</dbReference>
<dbReference type="SUPFAM" id="SSF48576">
    <property type="entry name" value="Terpenoid synthases"/>
    <property type="match status" value="1"/>
</dbReference>
<evidence type="ECO:0000313" key="2">
    <source>
        <dbReference type="Proteomes" id="UP001602119"/>
    </source>
</evidence>
<dbReference type="EMBL" id="JBIAXI010000017">
    <property type="protein sequence ID" value="MFF4776343.1"/>
    <property type="molecule type" value="Genomic_DNA"/>
</dbReference>
<protein>
    <submittedName>
        <fullName evidence="1">Peptidase inhibitor family I36 protein</fullName>
    </submittedName>
</protein>
<dbReference type="RefSeq" id="WP_387344675.1">
    <property type="nucleotide sequence ID" value="NZ_JBIAXI010000017.1"/>
</dbReference>
<evidence type="ECO:0000313" key="1">
    <source>
        <dbReference type="EMBL" id="MFF4776343.1"/>
    </source>
</evidence>
<name>A0ABW6VAH4_MICFU</name>
<accession>A0ABW6VAH4</accession>
<comment type="caution">
    <text evidence="1">The sequence shown here is derived from an EMBL/GenBank/DDBJ whole genome shotgun (WGS) entry which is preliminary data.</text>
</comment>
<sequence length="286" mass="31411">MGLLEPLGTDSHHGGWSAETFDRADFTRFTAWTYPHACAEELELLSGWHSLLWCLDDVFSPGCEALGNREQILQRIERLMAFMPIKTPGLAPPPEHPLERALAEAMAKSAPGQEPVASHGLDAADEALLHRPARSDEELRRQIALQLKIAPGGKQTARNEVIYGDGTFVVTYALPQQDASTAGPLSAAAVADCPSGWFCFYDGDDYVYPRGKLSDRGWQDLAAYGWSDRINSVHNNTNTLVEFIQHFDYGNPANGHSYDYTLFGVSAGSRSAHVSPSSEAGHVYRY</sequence>
<organism evidence="1 2">
    <name type="scientific">Microtetraspora fusca</name>
    <dbReference type="NCBI Taxonomy" id="1997"/>
    <lineage>
        <taxon>Bacteria</taxon>
        <taxon>Bacillati</taxon>
        <taxon>Actinomycetota</taxon>
        <taxon>Actinomycetes</taxon>
        <taxon>Streptosporangiales</taxon>
        <taxon>Streptosporangiaceae</taxon>
        <taxon>Microtetraspora</taxon>
    </lineage>
</organism>